<accession>R7SIS4</accession>
<dbReference type="RefSeq" id="XP_007371499.1">
    <property type="nucleotide sequence ID" value="XM_007371437.1"/>
</dbReference>
<dbReference type="Proteomes" id="UP000053319">
    <property type="component" value="Unassembled WGS sequence"/>
</dbReference>
<dbReference type="EMBL" id="JH719501">
    <property type="protein sequence ID" value="EJF55748.1"/>
    <property type="molecule type" value="Genomic_DNA"/>
</dbReference>
<evidence type="ECO:0000313" key="1">
    <source>
        <dbReference type="EMBL" id="EJF55748.1"/>
    </source>
</evidence>
<dbReference type="GeneID" id="18834637"/>
<gene>
    <name evidence="1" type="ORF">DICSQDRAFT_130475</name>
</gene>
<organism evidence="1 2">
    <name type="scientific">Dichomitus squalens (strain LYAD-421)</name>
    <name type="common">Western red white-rot fungus</name>
    <dbReference type="NCBI Taxonomy" id="732165"/>
    <lineage>
        <taxon>Eukaryota</taxon>
        <taxon>Fungi</taxon>
        <taxon>Dikarya</taxon>
        <taxon>Basidiomycota</taxon>
        <taxon>Agaricomycotina</taxon>
        <taxon>Agaricomycetes</taxon>
        <taxon>Polyporales</taxon>
        <taxon>Polyporaceae</taxon>
        <taxon>Dichomitus</taxon>
    </lineage>
</organism>
<dbReference type="AlphaFoldDB" id="R7SIS4"/>
<name>R7SIS4_DICSQ</name>
<evidence type="ECO:0000313" key="2">
    <source>
        <dbReference type="Proteomes" id="UP000053319"/>
    </source>
</evidence>
<protein>
    <submittedName>
        <fullName evidence="1">Uncharacterized protein</fullName>
    </submittedName>
</protein>
<proteinExistence type="predicted"/>
<dbReference type="HOGENOM" id="CLU_630080_0_0_1"/>
<reference evidence="1 2" key="1">
    <citation type="journal article" date="2012" name="Science">
        <title>The Paleozoic origin of enzymatic lignin decomposition reconstructed from 31 fungal genomes.</title>
        <authorList>
            <person name="Floudas D."/>
            <person name="Binder M."/>
            <person name="Riley R."/>
            <person name="Barry K."/>
            <person name="Blanchette R.A."/>
            <person name="Henrissat B."/>
            <person name="Martinez A.T."/>
            <person name="Otillar R."/>
            <person name="Spatafora J.W."/>
            <person name="Yadav J.S."/>
            <person name="Aerts A."/>
            <person name="Benoit I."/>
            <person name="Boyd A."/>
            <person name="Carlson A."/>
            <person name="Copeland A."/>
            <person name="Coutinho P.M."/>
            <person name="de Vries R.P."/>
            <person name="Ferreira P."/>
            <person name="Findley K."/>
            <person name="Foster B."/>
            <person name="Gaskell J."/>
            <person name="Glotzer D."/>
            <person name="Gorecki P."/>
            <person name="Heitman J."/>
            <person name="Hesse C."/>
            <person name="Hori C."/>
            <person name="Igarashi K."/>
            <person name="Jurgens J.A."/>
            <person name="Kallen N."/>
            <person name="Kersten P."/>
            <person name="Kohler A."/>
            <person name="Kuees U."/>
            <person name="Kumar T.K.A."/>
            <person name="Kuo A."/>
            <person name="LaButti K."/>
            <person name="Larrondo L.F."/>
            <person name="Lindquist E."/>
            <person name="Ling A."/>
            <person name="Lombard V."/>
            <person name="Lucas S."/>
            <person name="Lundell T."/>
            <person name="Martin R."/>
            <person name="McLaughlin D.J."/>
            <person name="Morgenstern I."/>
            <person name="Morin E."/>
            <person name="Murat C."/>
            <person name="Nagy L.G."/>
            <person name="Nolan M."/>
            <person name="Ohm R.A."/>
            <person name="Patyshakuliyeva A."/>
            <person name="Rokas A."/>
            <person name="Ruiz-Duenas F.J."/>
            <person name="Sabat G."/>
            <person name="Salamov A."/>
            <person name="Samejima M."/>
            <person name="Schmutz J."/>
            <person name="Slot J.C."/>
            <person name="St John F."/>
            <person name="Stenlid J."/>
            <person name="Sun H."/>
            <person name="Sun S."/>
            <person name="Syed K."/>
            <person name="Tsang A."/>
            <person name="Wiebenga A."/>
            <person name="Young D."/>
            <person name="Pisabarro A."/>
            <person name="Eastwood D.C."/>
            <person name="Martin F."/>
            <person name="Cullen D."/>
            <person name="Grigoriev I.V."/>
            <person name="Hibbett D.S."/>
        </authorList>
    </citation>
    <scope>NUCLEOTIDE SEQUENCE [LARGE SCALE GENOMIC DNA]</scope>
    <source>
        <strain evidence="1 2">LYAD-421 SS1</strain>
    </source>
</reference>
<dbReference type="OMA" id="YGRELEW"/>
<sequence>MTESVPNEILELILRYALQVPMPTFEAWRTQRTFCSSPRSTISHLLVVSKRWCAAGTPALYESAILRSPHQVTALASQLNASSRSKEGLKLGRYLRRLRMEGGYGDAFIKVLNAAPGITDLIAWLNKISPERLFLDTVEGNGASDHVGINLSKAIAGALPAWKKLKYVTASDLFVFWPDLLREVPKFPALEHISLSSRTATLNIDGNNLEQLARIPTLKIIQIRTMGQFATPLLLHKHADPKAQELICLGVGKNMVKLTEFLAVEVTIENPPSLPELPDKLWDKILGYATHVHDPEFLDVDEETFHRSCNWPSVASTRKAVLVLSKRLHRLGLRHMYSIPHLKSENAVETFITRVEASDELARLVPRNVEGGGAFLLESMEQDVGQDVIDPGVWAMFANLKNLRNAWTYQHSLCRPLKSWNSGDAMSACLTYLLE</sequence>
<dbReference type="KEGG" id="dsq:DICSQDRAFT_130475"/>
<dbReference type="OrthoDB" id="2908272at2759"/>